<dbReference type="AlphaFoldDB" id="A0A9X3YKS7"/>
<evidence type="ECO:0000259" key="6">
    <source>
        <dbReference type="PROSITE" id="PS51007"/>
    </source>
</evidence>
<reference evidence="7" key="1">
    <citation type="submission" date="2023-02" db="EMBL/GenBank/DDBJ databases">
        <title>Tahibacter soli sp. nov. isolated from soil.</title>
        <authorList>
            <person name="Baek J.H."/>
            <person name="Lee J.K."/>
            <person name="Choi D.G."/>
            <person name="Jeon C.O."/>
        </authorList>
    </citation>
    <scope>NUCLEOTIDE SEQUENCE</scope>
    <source>
        <strain evidence="7">BL</strain>
    </source>
</reference>
<dbReference type="InterPro" id="IPR036909">
    <property type="entry name" value="Cyt_c-like_dom_sf"/>
</dbReference>
<keyword evidence="1 4" id="KW-0349">Heme</keyword>
<feature type="domain" description="Cytochrome c" evidence="6">
    <location>
        <begin position="27"/>
        <end position="130"/>
    </location>
</feature>
<dbReference type="InterPro" id="IPR009056">
    <property type="entry name" value="Cyt_c-like_dom"/>
</dbReference>
<evidence type="ECO:0000313" key="8">
    <source>
        <dbReference type="Proteomes" id="UP001139971"/>
    </source>
</evidence>
<organism evidence="7 8">
    <name type="scientific">Tahibacter soli</name>
    <dbReference type="NCBI Taxonomy" id="2983605"/>
    <lineage>
        <taxon>Bacteria</taxon>
        <taxon>Pseudomonadati</taxon>
        <taxon>Pseudomonadota</taxon>
        <taxon>Gammaproteobacteria</taxon>
        <taxon>Lysobacterales</taxon>
        <taxon>Rhodanobacteraceae</taxon>
        <taxon>Tahibacter</taxon>
    </lineage>
</organism>
<dbReference type="PROSITE" id="PS51007">
    <property type="entry name" value="CYTC"/>
    <property type="match status" value="1"/>
</dbReference>
<proteinExistence type="predicted"/>
<keyword evidence="2 4" id="KW-0479">Metal-binding</keyword>
<dbReference type="RefSeq" id="WP_263541823.1">
    <property type="nucleotide sequence ID" value="NZ_JAOVZO020000018.1"/>
</dbReference>
<dbReference type="Gene3D" id="1.10.760.10">
    <property type="entry name" value="Cytochrome c-like domain"/>
    <property type="match status" value="1"/>
</dbReference>
<protein>
    <submittedName>
        <fullName evidence="7">Cytochrome C</fullName>
    </submittedName>
</protein>
<keyword evidence="3 4" id="KW-0408">Iron</keyword>
<evidence type="ECO:0000256" key="3">
    <source>
        <dbReference type="ARBA" id="ARBA00023004"/>
    </source>
</evidence>
<sequence length="167" mass="17694">MRSCRMWMLVMGLSFGGGAFAADTPANDAARGRYLATIGGCHDCHTPGYALNGGKAPEAVWLTGDALGWSGAWGTTYPTNLRLRVADMDEKTWLAFARTLRTRPPMPYWVLNEMSDDDLSAIWKMLKTLGKGGAPAPAALPPGVEAKGPVVRFPAPPPSAPVASAAH</sequence>
<evidence type="ECO:0000256" key="2">
    <source>
        <dbReference type="ARBA" id="ARBA00022723"/>
    </source>
</evidence>
<keyword evidence="8" id="KW-1185">Reference proteome</keyword>
<name>A0A9X3YKS7_9GAMM</name>
<feature type="chain" id="PRO_5040899350" evidence="5">
    <location>
        <begin position="22"/>
        <end position="167"/>
    </location>
</feature>
<comment type="caution">
    <text evidence="7">The sequence shown here is derived from an EMBL/GenBank/DDBJ whole genome shotgun (WGS) entry which is preliminary data.</text>
</comment>
<evidence type="ECO:0000313" key="7">
    <source>
        <dbReference type="EMBL" id="MDC8014184.1"/>
    </source>
</evidence>
<evidence type="ECO:0000256" key="1">
    <source>
        <dbReference type="ARBA" id="ARBA00022617"/>
    </source>
</evidence>
<dbReference type="GO" id="GO:0046872">
    <property type="term" value="F:metal ion binding"/>
    <property type="evidence" value="ECO:0007669"/>
    <property type="project" value="UniProtKB-KW"/>
</dbReference>
<dbReference type="GO" id="GO:0020037">
    <property type="term" value="F:heme binding"/>
    <property type="evidence" value="ECO:0007669"/>
    <property type="project" value="InterPro"/>
</dbReference>
<dbReference type="EMBL" id="JAOVZO020000018">
    <property type="protein sequence ID" value="MDC8014184.1"/>
    <property type="molecule type" value="Genomic_DNA"/>
</dbReference>
<evidence type="ECO:0000256" key="4">
    <source>
        <dbReference type="PROSITE-ProRule" id="PRU00433"/>
    </source>
</evidence>
<gene>
    <name evidence="7" type="ORF">OD750_016685</name>
</gene>
<keyword evidence="5" id="KW-0732">Signal</keyword>
<evidence type="ECO:0000256" key="5">
    <source>
        <dbReference type="SAM" id="SignalP"/>
    </source>
</evidence>
<dbReference type="Proteomes" id="UP001139971">
    <property type="component" value="Unassembled WGS sequence"/>
</dbReference>
<feature type="signal peptide" evidence="5">
    <location>
        <begin position="1"/>
        <end position="21"/>
    </location>
</feature>
<dbReference type="GO" id="GO:0009055">
    <property type="term" value="F:electron transfer activity"/>
    <property type="evidence" value="ECO:0007669"/>
    <property type="project" value="InterPro"/>
</dbReference>
<dbReference type="SUPFAM" id="SSF46626">
    <property type="entry name" value="Cytochrome c"/>
    <property type="match status" value="1"/>
</dbReference>
<accession>A0A9X3YKS7</accession>